<keyword evidence="2" id="KW-1185">Reference proteome</keyword>
<dbReference type="InterPro" id="IPR016024">
    <property type="entry name" value="ARM-type_fold"/>
</dbReference>
<dbReference type="InterPro" id="IPR011989">
    <property type="entry name" value="ARM-like"/>
</dbReference>
<dbReference type="GO" id="GO:0036064">
    <property type="term" value="C:ciliary basal body"/>
    <property type="evidence" value="ECO:0007669"/>
    <property type="project" value="InterPro"/>
</dbReference>
<dbReference type="PANTHER" id="PTHR31691:SF1">
    <property type="entry name" value="ROTATIN"/>
    <property type="match status" value="1"/>
</dbReference>
<dbReference type="InterPro" id="IPR030791">
    <property type="entry name" value="Rotatin"/>
</dbReference>
<reference evidence="3" key="1">
    <citation type="submission" date="2025-08" db="UniProtKB">
        <authorList>
            <consortium name="RefSeq"/>
        </authorList>
    </citation>
    <scope>IDENTIFICATION</scope>
    <source>
        <tissue evidence="3">Whole organism</tissue>
    </source>
</reference>
<feature type="compositionally biased region" description="Basic and acidic residues" evidence="1">
    <location>
        <begin position="1272"/>
        <end position="1281"/>
    </location>
</feature>
<protein>
    <submittedName>
        <fullName evidence="3">Rotatin</fullName>
    </submittedName>
</protein>
<dbReference type="KEGG" id="foc:113212392"/>
<dbReference type="OrthoDB" id="428850at2759"/>
<dbReference type="Pfam" id="PF14726">
    <property type="entry name" value="RTTN_N"/>
    <property type="match status" value="1"/>
</dbReference>
<dbReference type="Gene3D" id="1.25.10.10">
    <property type="entry name" value="Leucine-rich Repeat Variant"/>
    <property type="match status" value="2"/>
</dbReference>
<evidence type="ECO:0000256" key="1">
    <source>
        <dbReference type="SAM" id="MobiDB-lite"/>
    </source>
</evidence>
<dbReference type="PANTHER" id="PTHR31691">
    <property type="entry name" value="ROTATIN"/>
    <property type="match status" value="1"/>
</dbReference>
<proteinExistence type="predicted"/>
<feature type="region of interest" description="Disordered" evidence="1">
    <location>
        <begin position="356"/>
        <end position="382"/>
    </location>
</feature>
<gene>
    <name evidence="3" type="primary">LOC113212392</name>
</gene>
<dbReference type="GO" id="GO:0007099">
    <property type="term" value="P:centriole replication"/>
    <property type="evidence" value="ECO:0007669"/>
    <property type="project" value="TreeGrafter"/>
</dbReference>
<organism evidence="2 3">
    <name type="scientific">Frankliniella occidentalis</name>
    <name type="common">Western flower thrips</name>
    <name type="synonym">Euthrips occidentalis</name>
    <dbReference type="NCBI Taxonomy" id="133901"/>
    <lineage>
        <taxon>Eukaryota</taxon>
        <taxon>Metazoa</taxon>
        <taxon>Ecdysozoa</taxon>
        <taxon>Arthropoda</taxon>
        <taxon>Hexapoda</taxon>
        <taxon>Insecta</taxon>
        <taxon>Pterygota</taxon>
        <taxon>Neoptera</taxon>
        <taxon>Paraneoptera</taxon>
        <taxon>Thysanoptera</taxon>
        <taxon>Terebrantia</taxon>
        <taxon>Thripoidea</taxon>
        <taxon>Thripidae</taxon>
        <taxon>Frankliniella</taxon>
    </lineage>
</organism>
<accession>A0A6J1T1F2</accession>
<feature type="region of interest" description="Disordered" evidence="1">
    <location>
        <begin position="1264"/>
        <end position="1296"/>
    </location>
</feature>
<feature type="compositionally biased region" description="Low complexity" evidence="1">
    <location>
        <begin position="356"/>
        <end position="366"/>
    </location>
</feature>
<dbReference type="GO" id="GO:0032053">
    <property type="term" value="P:ciliary basal body organization"/>
    <property type="evidence" value="ECO:0007669"/>
    <property type="project" value="TreeGrafter"/>
</dbReference>
<dbReference type="RefSeq" id="XP_026286855.1">
    <property type="nucleotide sequence ID" value="XM_026431070.2"/>
</dbReference>
<feature type="compositionally biased region" description="Polar residues" evidence="1">
    <location>
        <begin position="367"/>
        <end position="382"/>
    </location>
</feature>
<dbReference type="Proteomes" id="UP000504606">
    <property type="component" value="Unplaced"/>
</dbReference>
<dbReference type="GeneID" id="113212392"/>
<dbReference type="GO" id="GO:0010457">
    <property type="term" value="P:centriole-centriole cohesion"/>
    <property type="evidence" value="ECO:0007669"/>
    <property type="project" value="TreeGrafter"/>
</dbReference>
<dbReference type="GO" id="GO:0005814">
    <property type="term" value="C:centriole"/>
    <property type="evidence" value="ECO:0007669"/>
    <property type="project" value="TreeGrafter"/>
</dbReference>
<evidence type="ECO:0000313" key="2">
    <source>
        <dbReference type="Proteomes" id="UP000504606"/>
    </source>
</evidence>
<name>A0A6J1T1F2_FRAOC</name>
<evidence type="ECO:0000313" key="3">
    <source>
        <dbReference type="RefSeq" id="XP_026286855.1"/>
    </source>
</evidence>
<dbReference type="SUPFAM" id="SSF48371">
    <property type="entry name" value="ARM repeat"/>
    <property type="match status" value="2"/>
</dbReference>
<dbReference type="GO" id="GO:0005813">
    <property type="term" value="C:centrosome"/>
    <property type="evidence" value="ECO:0007669"/>
    <property type="project" value="InterPro"/>
</dbReference>
<sequence>MTDSGLLLSLCRKLGHGLEEVRKRALDSILLKLDRGFIKISELSSNKDFLVKLLEWFGLQPCPSQEEVLSLILRILKEKESEHLVAQIGAQRMILALNTIRENLPSELCPLLDDIVGVVQRAQIIQTEREVETCSYKQPSNKLPDDGLHTTSSQGACLLDASLEKALQENFTLHDSTESFKVQDQFEVISSNVLNNILLPWQPLISTDRHVLLAVESSLTDPVDRLQLLNSCSFITDVMMRDFPPEVFLQRPDIITTFMRRLKSCLCSDDYQLASLIITCLLTLTNALLQQLQCYRDPNMSNLKQEILLHYDEDTASQISAESLLSNIENQGNVEGLSKTAGWNYIGKMSELQDSSISTQPSASPSNKSNEGSHYSETHIPTNSVTNEESSLLRLQQCSIPQFCLLAMCHVLPHVDTQSESTTLLFKLSRLLTNCVTPQIWLAPATDLMATDIATHLYEMLEMLGGVLQQDRSQIESRLTHLQLLAISRQLLLHLVPLEIADRCLPRQMKSALCSVLFDGPLYCFYPILHADLRQYTQTFRNVRDVDSIKLFESTLVVAESLKSAAELLQQQNVEDGSKFVLNTEYALTSLSFHQDYRFIPLILNGCSKYYNRWHLTETENHTLTCILLKLLAHSDINVRRKAYSHLHQLVLEHLGVRNLSHHSPAESLAFLLFNTPLLLEITTHGISCEDDLVQSCAEDIMLHALKGKFVLGSGYWAQFLSSLEPVLPLLQCWSSKPSSLGRSIITMLNPDVGSQMSLGAAELLKGNLRLMFSKDEFVRGEALSRLIWLLTKEEDAFEKLPHIATLHNCVTNHVCLVENPVDILSNIPDQPFYQESSLIQVMEIIESSGLDPRMLISALTQIAAIVEDPRHHETFLSRAGLSLSVDFLHAALLEKRYDVYPEVAVPIISILKSISLHHSISRHQLSKNINIFYGIVRGLLMFPSDKNLHVNASQLLAVLLYNDVVISASPHALVDGFVVRGLSIPHIIGLKMNLPFVFSKHWKTSHYTEPLMTDILMHQKESKTFLATVWNLSYFKEKESPLFWQIGMKLSKPILDAQKQMSSSLLLNERNLLTLQASAMFNLCQKQLLNIQDAATHSEVAKSLDVLKSILSLYWILKKNNYLEEQSSSDTLHFKQSYKNLPWRHTFRRFLMAAPASVDDQNLLVLILRFLRKHVSSLYDLGFHFKDGRWLSKQLQHPSQPLPNMFHTVAHTGYAGDNEMPQELEHLPKWKELCKELLNVVKECADFEQHFSIKKDSSIKISANNPFNSDNNKENEGEKKKNTHNKTKQKPEINRKASCETELEQADVWVGEVLSSSTDKAILSHDTNWAHLIQNIVNCLKSSDTQHFYNLAYLDWLLWTITHLTSRQDWSIAMSGAQLRTLFSELLSVLLELVQAFHIECGKGGSSYMGLSITRAAILCLNHLLDEMKRHKEIKWEDFLQTTTTRMCSTAITIPWLPSLFQSREIIVRAAALQFAAGIATSAQGQEHLKNLFMGSSDIWMTPLCILLDHSEASIVREQAAYLLSNLVQCRTWSGDWGAGESCNLDILFQRLSENGFLQEICVILDCLSLATSWEPNRHFSGDVGVGLMHWKVPESTKGETNFSHLPSDQCILIPRSNGSEQEAVGAPCTPSFIGSLCKFLDSVMGISDKILHSFSKEGFSSHLIRCINSVPPMDSQNQRALQLYCDTLRMYASICCLVSRCISCDVGNCQYIHQQPQTYHKLLLLLDPSLFSVESLALQTLRDELWTEILWLISELQTISAGDNSCHEENGHSVLHSLLIRSRGEPLASVLAIALSGSMHTNLQSAALGCLQSLLSHPASAFGQPFAVLLDDVNADFNSSLVAAKETNMEDSIGALLCHSLLALYDVHSFQIGSVDQFYKGTSDWQTHRNSVAGALSSVLETSASAKAMALKQGLVELLCAQLGAIQNYLIQEPGETMKRLATKRKVCPILQDLDLLIGLLNSISLQNTKAKELASDIGVTDSIHKIWTWCQAQHYLLLSVLRFLATLTSGCPSASHSLVLTSSVPGLGLRRTPSSQSLLHALISLFLQETELATSNHNLSVLTTVSGILCNACHVPECRTIMTKGCLMRGIHNLHSSLSKKNRQKRHVETIWLSLLVQLSAYQEGQVVIPKVPDFFEYLLNLSESQNKNNKLALQILRNISFSLINRPRMLSSGVFVHLLNKKLRDGDTDEQVAAAAALWALTANNQKGKLTAKCAGADVQILDSLRKLAVCHKPGADFVAQLLNCVLKVLRHEPRSSLS</sequence>
<dbReference type="InterPro" id="IPR029249">
    <property type="entry name" value="Rotatin_N"/>
</dbReference>